<dbReference type="InterPro" id="IPR051901">
    <property type="entry name" value="Protease_Inhibitor_I33"/>
</dbReference>
<feature type="signal peptide" evidence="7">
    <location>
        <begin position="1"/>
        <end position="15"/>
    </location>
</feature>
<comment type="subcellular location">
    <subcellularLocation>
        <location evidence="1">Secreted</location>
    </subcellularLocation>
</comment>
<evidence type="ECO:0000313" key="9">
    <source>
        <dbReference type="EMBL" id="KAK5968122.1"/>
    </source>
</evidence>
<keyword evidence="10" id="KW-1185">Reference proteome</keyword>
<sequence>MKLIVLCVLCAIAFAAPRQKRLTVGTIAVTGGVGGASGCVVTGNVLYANGFRLRELSASEQQELTNYEKQVAEYKAAVKQILKERQEKLKSRMSGKKEEKAAVTSTKDEDLPKPPQKPSFCTEDDTTQFYFDGCMVQGNKVYVGNTFARDLDQNEIEELKEFEKKQTVYQEYVQKQIQQQVSNLFGGADFFSSFFGDAKDQTTTTVAPVLPEDAPDQPAVPNFCTRIY</sequence>
<dbReference type="AlphaFoldDB" id="A0AAN8EXR1"/>
<dbReference type="EMBL" id="WIXE01021714">
    <property type="protein sequence ID" value="KAK5968122.1"/>
    <property type="molecule type" value="Genomic_DNA"/>
</dbReference>
<comment type="caution">
    <text evidence="9">The sequence shown here is derived from an EMBL/GenBank/DDBJ whole genome shotgun (WGS) entry which is preliminary data.</text>
</comment>
<dbReference type="SUPFAM" id="SSF55149">
    <property type="entry name" value="Pepsin inhibitor-3"/>
    <property type="match status" value="1"/>
</dbReference>
<accession>A0AAN8EXR1</accession>
<keyword evidence="4 7" id="KW-0732">Signal</keyword>
<evidence type="ECO:0000256" key="5">
    <source>
        <dbReference type="ARBA" id="ARBA00023157"/>
    </source>
</evidence>
<feature type="chain" id="PRO_5042911507" evidence="7">
    <location>
        <begin position="16"/>
        <end position="228"/>
    </location>
</feature>
<dbReference type="GO" id="GO:0030414">
    <property type="term" value="F:peptidase inhibitor activity"/>
    <property type="evidence" value="ECO:0007669"/>
    <property type="project" value="UniProtKB-KW"/>
</dbReference>
<feature type="region of interest" description="Disordered" evidence="6">
    <location>
        <begin position="88"/>
        <end position="119"/>
    </location>
</feature>
<gene>
    <name evidence="9" type="ORF">GCK32_001486</name>
</gene>
<evidence type="ECO:0000256" key="4">
    <source>
        <dbReference type="ARBA" id="ARBA00022729"/>
    </source>
</evidence>
<evidence type="ECO:0000256" key="1">
    <source>
        <dbReference type="ARBA" id="ARBA00004613"/>
    </source>
</evidence>
<dbReference type="Proteomes" id="UP001331761">
    <property type="component" value="Unassembled WGS sequence"/>
</dbReference>
<dbReference type="Gene3D" id="3.30.1120.50">
    <property type="entry name" value="Pepsin inhibitor-3"/>
    <property type="match status" value="2"/>
</dbReference>
<feature type="domain" description="Pepsin inhibitor-3-like repeated" evidence="8">
    <location>
        <begin position="113"/>
        <end position="186"/>
    </location>
</feature>
<evidence type="ECO:0000313" key="10">
    <source>
        <dbReference type="Proteomes" id="UP001331761"/>
    </source>
</evidence>
<keyword evidence="3" id="KW-0964">Secreted</keyword>
<evidence type="ECO:0000256" key="3">
    <source>
        <dbReference type="ARBA" id="ARBA00022525"/>
    </source>
</evidence>
<name>A0AAN8EXR1_TRICO</name>
<dbReference type="PANTHER" id="PTHR37969">
    <property type="entry name" value="PROTEIN CBG07421-RELATED"/>
    <property type="match status" value="1"/>
</dbReference>
<dbReference type="CDD" id="cd00225">
    <property type="entry name" value="API3"/>
    <property type="match status" value="1"/>
</dbReference>
<evidence type="ECO:0000256" key="2">
    <source>
        <dbReference type="ARBA" id="ARBA00008019"/>
    </source>
</evidence>
<keyword evidence="9" id="KW-0646">Protease inhibitor</keyword>
<organism evidence="9 10">
    <name type="scientific">Trichostrongylus colubriformis</name>
    <name type="common">Black scour worm</name>
    <dbReference type="NCBI Taxonomy" id="6319"/>
    <lineage>
        <taxon>Eukaryota</taxon>
        <taxon>Metazoa</taxon>
        <taxon>Ecdysozoa</taxon>
        <taxon>Nematoda</taxon>
        <taxon>Chromadorea</taxon>
        <taxon>Rhabditida</taxon>
        <taxon>Rhabditina</taxon>
        <taxon>Rhabditomorpha</taxon>
        <taxon>Strongyloidea</taxon>
        <taxon>Trichostrongylidae</taxon>
        <taxon>Trichostrongylus</taxon>
    </lineage>
</organism>
<feature type="compositionally biased region" description="Basic and acidic residues" evidence="6">
    <location>
        <begin position="88"/>
        <end position="112"/>
    </location>
</feature>
<feature type="domain" description="Pepsin inhibitor-3-like repeated" evidence="8">
    <location>
        <begin position="20"/>
        <end position="89"/>
    </location>
</feature>
<dbReference type="InterPro" id="IPR038412">
    <property type="entry name" value="Pepsin-I3_sf"/>
</dbReference>
<evidence type="ECO:0000259" key="8">
    <source>
        <dbReference type="Pfam" id="PF06394"/>
    </source>
</evidence>
<dbReference type="GO" id="GO:0005576">
    <property type="term" value="C:extracellular region"/>
    <property type="evidence" value="ECO:0007669"/>
    <property type="project" value="UniProtKB-SubCell"/>
</dbReference>
<keyword evidence="5" id="KW-1015">Disulfide bond</keyword>
<dbReference type="InterPro" id="IPR010480">
    <property type="entry name" value="Pepsin-I3"/>
</dbReference>
<proteinExistence type="inferred from homology"/>
<evidence type="ECO:0000256" key="7">
    <source>
        <dbReference type="SAM" id="SignalP"/>
    </source>
</evidence>
<protein>
    <submittedName>
        <fullName evidence="9">Aspartyl protease inhibitor</fullName>
    </submittedName>
</protein>
<dbReference type="PANTHER" id="PTHR37969:SF1">
    <property type="entry name" value="PROTEIN CBG13105"/>
    <property type="match status" value="1"/>
</dbReference>
<dbReference type="Pfam" id="PF06394">
    <property type="entry name" value="Pepsin-I3"/>
    <property type="match status" value="2"/>
</dbReference>
<comment type="similarity">
    <text evidence="2">Belongs to the protease inhibitor I33 family.</text>
</comment>
<evidence type="ECO:0000256" key="6">
    <source>
        <dbReference type="SAM" id="MobiDB-lite"/>
    </source>
</evidence>
<reference evidence="9 10" key="1">
    <citation type="submission" date="2019-10" db="EMBL/GenBank/DDBJ databases">
        <title>Assembly and Annotation for the nematode Trichostrongylus colubriformis.</title>
        <authorList>
            <person name="Martin J."/>
        </authorList>
    </citation>
    <scope>NUCLEOTIDE SEQUENCE [LARGE SCALE GENOMIC DNA]</scope>
    <source>
        <strain evidence="9">G859</strain>
        <tissue evidence="9">Whole worm</tissue>
    </source>
</reference>